<dbReference type="OrthoDB" id="1344483at2"/>
<sequence length="197" mass="23395">MKILYFILPIFFIASVQFELTGKYIYRASHFSEDIELKENNKFIYNVKFNFSQYQVSGNYHIIDDSLILNSSPQKDRILVFESKRGTIKNSTFEVKSKSGAYFSYSIHIISRNGEEVEVKDQWEKSKFKKLKIKEFYIVDKNGLKSPTYIIRGTNTNYFEILFETSRVFDNESWVIKDGKIIPRNFQGELQEYYLEK</sequence>
<name>A0A2S1LMF2_9FLAO</name>
<evidence type="ECO:0000313" key="1">
    <source>
        <dbReference type="EMBL" id="AWG24861.1"/>
    </source>
</evidence>
<dbReference type="Proteomes" id="UP000244677">
    <property type="component" value="Chromosome"/>
</dbReference>
<accession>A0A2S1LMF2</accession>
<organism evidence="1 2">
    <name type="scientific">Flavobacterium kingsejongi</name>
    <dbReference type="NCBI Taxonomy" id="1678728"/>
    <lineage>
        <taxon>Bacteria</taxon>
        <taxon>Pseudomonadati</taxon>
        <taxon>Bacteroidota</taxon>
        <taxon>Flavobacteriia</taxon>
        <taxon>Flavobacteriales</taxon>
        <taxon>Flavobacteriaceae</taxon>
        <taxon>Flavobacterium</taxon>
    </lineage>
</organism>
<evidence type="ECO:0000313" key="2">
    <source>
        <dbReference type="Proteomes" id="UP000244677"/>
    </source>
</evidence>
<reference evidence="1 2" key="1">
    <citation type="submission" date="2017-04" db="EMBL/GenBank/DDBJ databases">
        <title>Complete genome sequence of Flavobacterium kingsejong AJ004.</title>
        <authorList>
            <person name="Lee P.C."/>
        </authorList>
    </citation>
    <scope>NUCLEOTIDE SEQUENCE [LARGE SCALE GENOMIC DNA]</scope>
    <source>
        <strain evidence="1 2">AJ004</strain>
    </source>
</reference>
<proteinExistence type="predicted"/>
<protein>
    <submittedName>
        <fullName evidence="1">Uncharacterized protein</fullName>
    </submittedName>
</protein>
<dbReference type="RefSeq" id="WP_108736489.1">
    <property type="nucleotide sequence ID" value="NZ_CP020919.1"/>
</dbReference>
<keyword evidence="2" id="KW-1185">Reference proteome</keyword>
<dbReference type="AlphaFoldDB" id="A0A2S1LMF2"/>
<dbReference type="EMBL" id="CP020919">
    <property type="protein sequence ID" value="AWG24861.1"/>
    <property type="molecule type" value="Genomic_DNA"/>
</dbReference>
<dbReference type="KEGG" id="fki:FK004_06265"/>
<gene>
    <name evidence="1" type="ORF">FK004_06265</name>
</gene>